<dbReference type="InterPro" id="IPR036388">
    <property type="entry name" value="WH-like_DNA-bd_sf"/>
</dbReference>
<keyword evidence="4" id="KW-0804">Transcription</keyword>
<dbReference type="CDD" id="cd06171">
    <property type="entry name" value="Sigma70_r4"/>
    <property type="match status" value="1"/>
</dbReference>
<name>A0AAU7CKZ6_9BACT</name>
<dbReference type="InterPro" id="IPR007627">
    <property type="entry name" value="RNA_pol_sigma70_r2"/>
</dbReference>
<keyword evidence="3" id="KW-0731">Sigma factor</keyword>
<dbReference type="Gene3D" id="1.10.1740.10">
    <property type="match status" value="1"/>
</dbReference>
<dbReference type="GO" id="GO:0015562">
    <property type="term" value="F:efflux transmembrane transporter activity"/>
    <property type="evidence" value="ECO:0007669"/>
    <property type="project" value="InterPro"/>
</dbReference>
<keyword evidence="2" id="KW-0805">Transcription regulation</keyword>
<dbReference type="InterPro" id="IPR014284">
    <property type="entry name" value="RNA_pol_sigma-70_dom"/>
</dbReference>
<dbReference type="EMBL" id="CP155447">
    <property type="protein sequence ID" value="XBH05969.1"/>
    <property type="molecule type" value="Genomic_DNA"/>
</dbReference>
<dbReference type="NCBIfam" id="TIGR02937">
    <property type="entry name" value="sigma70-ECF"/>
    <property type="match status" value="1"/>
</dbReference>
<evidence type="ECO:0000256" key="3">
    <source>
        <dbReference type="ARBA" id="ARBA00023082"/>
    </source>
</evidence>
<evidence type="ECO:0000256" key="5">
    <source>
        <dbReference type="SAM" id="MobiDB-lite"/>
    </source>
</evidence>
<dbReference type="InterPro" id="IPR039425">
    <property type="entry name" value="RNA_pol_sigma-70-like"/>
</dbReference>
<dbReference type="Gene3D" id="1.20.1600.10">
    <property type="entry name" value="Outer membrane efflux proteins (OEP)"/>
    <property type="match status" value="2"/>
</dbReference>
<dbReference type="SUPFAM" id="SSF88946">
    <property type="entry name" value="Sigma2 domain of RNA polymerase sigma factors"/>
    <property type="match status" value="1"/>
</dbReference>
<dbReference type="Gene3D" id="1.10.10.10">
    <property type="entry name" value="Winged helix-like DNA-binding domain superfamily/Winged helix DNA-binding domain"/>
    <property type="match status" value="1"/>
</dbReference>
<feature type="domain" description="RNA polymerase sigma factor 70 region 4 type 2" evidence="7">
    <location>
        <begin position="145"/>
        <end position="196"/>
    </location>
</feature>
<dbReference type="Pfam" id="PF08281">
    <property type="entry name" value="Sigma70_r4_2"/>
    <property type="match status" value="1"/>
</dbReference>
<proteinExistence type="inferred from homology"/>
<dbReference type="InterPro" id="IPR013325">
    <property type="entry name" value="RNA_pol_sigma_r2"/>
</dbReference>
<dbReference type="SUPFAM" id="SSF88659">
    <property type="entry name" value="Sigma3 and sigma4 domains of RNA polymerase sigma factors"/>
    <property type="match status" value="1"/>
</dbReference>
<dbReference type="GO" id="GO:0016987">
    <property type="term" value="F:sigma factor activity"/>
    <property type="evidence" value="ECO:0007669"/>
    <property type="project" value="UniProtKB-KW"/>
</dbReference>
<dbReference type="RefSeq" id="WP_406698820.1">
    <property type="nucleotide sequence ID" value="NZ_CP155447.1"/>
</dbReference>
<feature type="region of interest" description="Disordered" evidence="5">
    <location>
        <begin position="296"/>
        <end position="319"/>
    </location>
</feature>
<evidence type="ECO:0000259" key="7">
    <source>
        <dbReference type="Pfam" id="PF08281"/>
    </source>
</evidence>
<comment type="similarity">
    <text evidence="1">Belongs to the sigma-70 factor family. ECF subfamily.</text>
</comment>
<evidence type="ECO:0000256" key="2">
    <source>
        <dbReference type="ARBA" id="ARBA00023015"/>
    </source>
</evidence>
<evidence type="ECO:0000256" key="1">
    <source>
        <dbReference type="ARBA" id="ARBA00010641"/>
    </source>
</evidence>
<dbReference type="GO" id="GO:0003677">
    <property type="term" value="F:DNA binding"/>
    <property type="evidence" value="ECO:0007669"/>
    <property type="project" value="InterPro"/>
</dbReference>
<sequence length="722" mass="79818">MATRKDKTLRPQLITLFNLGVIRELTDGQLLERFVTDRGEMAELAFAALVERHSAMVMRVCRARLSSSHDAQDAFQATFLLLVKKARTLWVQDSLGPWLHQVALRTATCSRKDAARRQRLERHAAELAESVDQPAPEIDSELGALLHEAINRLPERYRIPIILCDLEGRTCEEAARRMGRPVGTVKSWRARGRERLRVQLIRDGLAPSATLEATLAADLTRGAIPKPEAETVRAAARIQANSKATGDVPASVGLLIKGVMKAMLLSKLRATVTILCALSLFAAGLGTMARVAADDAKDTPTKPLNEAPPPASILKPRLPSPIPKVPGGEPWPLTLGEALHIGLDNSEVIRLLGASDDRYEIIPLNPALNIYRFQSEVMAHVRSIEQQYWSLALQHVQLWSSEKAVELAEEFKKRKESERKNGTGIVADVAKASQRLEQFRLDARTKISDIITTERRLRNALGLPKADGRRIVPVSQLKTEKVSPDWNTSLANMLEKQPDVAHVISELEASKGQNAAANCNLMLDSLLRALRGQGELVPSPDEVDAHLSLFLKENPSLQEVIHQTTESLARSFLEINTNYKQLHKASEIRSNAAKWLEAQRAFYEEGRIARDRYLDGISQYAAAVAQEAQFKSSYYNSRIALEEAQGTLLEHEKITVGNRPSGATAIYVKRDPATMPAWNTNRAFVSPLDGNGPQPHPILPAPVQAESKSPKPSPLTSRSRSR</sequence>
<reference evidence="8" key="1">
    <citation type="submission" date="2024-05" db="EMBL/GenBank/DDBJ databases">
        <title>Planctomycetes of the genus Singulisphaera possess chitinolytic capabilities.</title>
        <authorList>
            <person name="Ivanova A."/>
        </authorList>
    </citation>
    <scope>NUCLEOTIDE SEQUENCE</scope>
    <source>
        <strain evidence="8">Ch08T</strain>
    </source>
</reference>
<dbReference type="AlphaFoldDB" id="A0AAU7CKZ6"/>
<dbReference type="SUPFAM" id="SSF56954">
    <property type="entry name" value="Outer membrane efflux proteins (OEP)"/>
    <property type="match status" value="1"/>
</dbReference>
<feature type="domain" description="RNA polymerase sigma-70 region 2" evidence="6">
    <location>
        <begin position="49"/>
        <end position="116"/>
    </location>
</feature>
<evidence type="ECO:0000256" key="4">
    <source>
        <dbReference type="ARBA" id="ARBA00023163"/>
    </source>
</evidence>
<dbReference type="Pfam" id="PF04542">
    <property type="entry name" value="Sigma70_r2"/>
    <property type="match status" value="1"/>
</dbReference>
<evidence type="ECO:0000313" key="8">
    <source>
        <dbReference type="EMBL" id="XBH05969.1"/>
    </source>
</evidence>
<dbReference type="PANTHER" id="PTHR43133:SF51">
    <property type="entry name" value="RNA POLYMERASE SIGMA FACTOR"/>
    <property type="match status" value="1"/>
</dbReference>
<accession>A0AAU7CKZ6</accession>
<dbReference type="InterPro" id="IPR013249">
    <property type="entry name" value="RNA_pol_sigma70_r4_t2"/>
</dbReference>
<gene>
    <name evidence="8" type="ORF">V5E97_08040</name>
</gene>
<organism evidence="8">
    <name type="scientific">Singulisphaera sp. Ch08</name>
    <dbReference type="NCBI Taxonomy" id="3120278"/>
    <lineage>
        <taxon>Bacteria</taxon>
        <taxon>Pseudomonadati</taxon>
        <taxon>Planctomycetota</taxon>
        <taxon>Planctomycetia</taxon>
        <taxon>Isosphaerales</taxon>
        <taxon>Isosphaeraceae</taxon>
        <taxon>Singulisphaera</taxon>
    </lineage>
</organism>
<protein>
    <submittedName>
        <fullName evidence="8">Sigma-70 family RNA polymerase sigma factor</fullName>
    </submittedName>
</protein>
<dbReference type="PANTHER" id="PTHR43133">
    <property type="entry name" value="RNA POLYMERASE ECF-TYPE SIGMA FACTO"/>
    <property type="match status" value="1"/>
</dbReference>
<evidence type="ECO:0000259" key="6">
    <source>
        <dbReference type="Pfam" id="PF04542"/>
    </source>
</evidence>
<dbReference type="InterPro" id="IPR013324">
    <property type="entry name" value="RNA_pol_sigma_r3/r4-like"/>
</dbReference>
<dbReference type="GO" id="GO:0006352">
    <property type="term" value="P:DNA-templated transcription initiation"/>
    <property type="evidence" value="ECO:0007669"/>
    <property type="project" value="InterPro"/>
</dbReference>
<feature type="region of interest" description="Disordered" evidence="5">
    <location>
        <begin position="684"/>
        <end position="722"/>
    </location>
</feature>